<proteinExistence type="predicted"/>
<dbReference type="EMBL" id="WTYT01000001">
    <property type="protein sequence ID" value="MXO64743.1"/>
    <property type="molecule type" value="Genomic_DNA"/>
</dbReference>
<dbReference type="RefSeq" id="WP_160735139.1">
    <property type="nucleotide sequence ID" value="NZ_WTYT01000001.1"/>
</dbReference>
<evidence type="ECO:0000313" key="2">
    <source>
        <dbReference type="EMBL" id="MXO64743.1"/>
    </source>
</evidence>
<name>A0A6I4T3U9_9SPHN</name>
<evidence type="ECO:0000313" key="3">
    <source>
        <dbReference type="Proteomes" id="UP000438476"/>
    </source>
</evidence>
<keyword evidence="3" id="KW-1185">Reference proteome</keyword>
<dbReference type="AlphaFoldDB" id="A0A6I4T3U9"/>
<organism evidence="2 3">
    <name type="scientific">Altericroceibacterium endophyticum</name>
    <dbReference type="NCBI Taxonomy" id="1808508"/>
    <lineage>
        <taxon>Bacteria</taxon>
        <taxon>Pseudomonadati</taxon>
        <taxon>Pseudomonadota</taxon>
        <taxon>Alphaproteobacteria</taxon>
        <taxon>Sphingomonadales</taxon>
        <taxon>Erythrobacteraceae</taxon>
        <taxon>Altericroceibacterium</taxon>
    </lineage>
</organism>
<dbReference type="OrthoDB" id="7452427at2"/>
<dbReference type="Proteomes" id="UP000438476">
    <property type="component" value="Unassembled WGS sequence"/>
</dbReference>
<feature type="compositionally biased region" description="Polar residues" evidence="1">
    <location>
        <begin position="1"/>
        <end position="12"/>
    </location>
</feature>
<feature type="region of interest" description="Disordered" evidence="1">
    <location>
        <begin position="1"/>
        <end position="20"/>
    </location>
</feature>
<comment type="caution">
    <text evidence="2">The sequence shown here is derived from an EMBL/GenBank/DDBJ whole genome shotgun (WGS) entry which is preliminary data.</text>
</comment>
<evidence type="ECO:0008006" key="4">
    <source>
        <dbReference type="Google" id="ProtNLM"/>
    </source>
</evidence>
<protein>
    <recommendedName>
        <fullName evidence="4">ACT domain-containing protein</fullName>
    </recommendedName>
</protein>
<reference evidence="2 3" key="1">
    <citation type="submission" date="2019-12" db="EMBL/GenBank/DDBJ databases">
        <title>Genomic-based taxomic classification of the family Erythrobacteraceae.</title>
        <authorList>
            <person name="Xu L."/>
        </authorList>
    </citation>
    <scope>NUCLEOTIDE SEQUENCE [LARGE SCALE GENOMIC DNA]</scope>
    <source>
        <strain evidence="2 3">LMG 29518</strain>
    </source>
</reference>
<sequence length="106" mass="11572">MKSQLKYETTSPAPVPASYSTHKEDAVEAAKSVIALRAALETETLPRILGLLAQRGIVPTQLSARKCDSCLLVDIEIDERDPEVLNPLMGKLRALMLVDRAMLVAN</sequence>
<accession>A0A6I4T3U9</accession>
<evidence type="ECO:0000256" key="1">
    <source>
        <dbReference type="SAM" id="MobiDB-lite"/>
    </source>
</evidence>
<gene>
    <name evidence="2" type="ORF">GRI91_03130</name>
</gene>